<dbReference type="InterPro" id="IPR020849">
    <property type="entry name" value="Small_GTPase_Ras-type"/>
</dbReference>
<reference evidence="4" key="2">
    <citation type="submission" date="2020-10" db="UniProtKB">
        <authorList>
            <consortium name="WormBaseParasite"/>
        </authorList>
    </citation>
    <scope>IDENTIFICATION</scope>
</reference>
<dbReference type="Gene3D" id="3.40.50.300">
    <property type="entry name" value="P-loop containing nucleotide triphosphate hydrolases"/>
    <property type="match status" value="1"/>
</dbReference>
<dbReference type="SMART" id="SM00174">
    <property type="entry name" value="RHO"/>
    <property type="match status" value="1"/>
</dbReference>
<reference evidence="3" key="1">
    <citation type="journal article" date="2013" name="Genetics">
        <title>The draft genome and transcriptome of Panagrellus redivivus are shaped by the harsh demands of a free-living lifestyle.</title>
        <authorList>
            <person name="Srinivasan J."/>
            <person name="Dillman A.R."/>
            <person name="Macchietto M.G."/>
            <person name="Heikkinen L."/>
            <person name="Lakso M."/>
            <person name="Fracchia K.M."/>
            <person name="Antoshechkin I."/>
            <person name="Mortazavi A."/>
            <person name="Wong G."/>
            <person name="Sternberg P.W."/>
        </authorList>
    </citation>
    <scope>NUCLEOTIDE SEQUENCE [LARGE SCALE GENOMIC DNA]</scope>
    <source>
        <strain evidence="3">MT8872</strain>
    </source>
</reference>
<evidence type="ECO:0000256" key="1">
    <source>
        <dbReference type="ARBA" id="ARBA00022741"/>
    </source>
</evidence>
<evidence type="ECO:0000256" key="2">
    <source>
        <dbReference type="ARBA" id="ARBA00023134"/>
    </source>
</evidence>
<dbReference type="GO" id="GO:0016020">
    <property type="term" value="C:membrane"/>
    <property type="evidence" value="ECO:0007669"/>
    <property type="project" value="InterPro"/>
</dbReference>
<dbReference type="NCBIfam" id="TIGR00231">
    <property type="entry name" value="small_GTP"/>
    <property type="match status" value="1"/>
</dbReference>
<dbReference type="SMART" id="SM00173">
    <property type="entry name" value="RAS"/>
    <property type="match status" value="1"/>
</dbReference>
<dbReference type="Proteomes" id="UP000492821">
    <property type="component" value="Unassembled WGS sequence"/>
</dbReference>
<sequence>MQIVVAGSGGVGKSSITIQWLQQRFLTDYDPTIEDKYRKKVFVDGSMEAIEVIDTAGQNNYLTNRERAFRSGDGFLLVFSLTSKESLKEVCDIYKNIVRLRDRDDLPMVLVCNKRDLIEERQVSDEELQKLTEELRLPLLECSAMEHEHARVAFSNIIRFIRNFKAIERAKGEAYDAEVSARNKPQSRRCILQ</sequence>
<evidence type="ECO:0000313" key="3">
    <source>
        <dbReference type="Proteomes" id="UP000492821"/>
    </source>
</evidence>
<name>A0A7E4V4G6_PANRE</name>
<keyword evidence="2" id="KW-0342">GTP-binding</keyword>
<dbReference type="PANTHER" id="PTHR24070">
    <property type="entry name" value="RAS, DI-RAS, AND RHEB FAMILY MEMBERS OF SMALL GTPASE SUPERFAMILY"/>
    <property type="match status" value="1"/>
</dbReference>
<dbReference type="PROSITE" id="PS51419">
    <property type="entry name" value="RAB"/>
    <property type="match status" value="1"/>
</dbReference>
<dbReference type="InterPro" id="IPR005225">
    <property type="entry name" value="Small_GTP-bd"/>
</dbReference>
<dbReference type="SUPFAM" id="SSF52540">
    <property type="entry name" value="P-loop containing nucleoside triphosphate hydrolases"/>
    <property type="match status" value="1"/>
</dbReference>
<proteinExistence type="predicted"/>
<dbReference type="PRINTS" id="PR00449">
    <property type="entry name" value="RASTRNSFRMNG"/>
</dbReference>
<keyword evidence="1" id="KW-0547">Nucleotide-binding</keyword>
<keyword evidence="3" id="KW-1185">Reference proteome</keyword>
<dbReference type="InterPro" id="IPR027417">
    <property type="entry name" value="P-loop_NTPase"/>
</dbReference>
<dbReference type="WBParaSite" id="Pan_g1645.t1">
    <property type="protein sequence ID" value="Pan_g1645.t1"/>
    <property type="gene ID" value="Pan_g1645"/>
</dbReference>
<dbReference type="GO" id="GO:0003924">
    <property type="term" value="F:GTPase activity"/>
    <property type="evidence" value="ECO:0007669"/>
    <property type="project" value="InterPro"/>
</dbReference>
<dbReference type="PROSITE" id="PS51421">
    <property type="entry name" value="RAS"/>
    <property type="match status" value="1"/>
</dbReference>
<organism evidence="3 4">
    <name type="scientific">Panagrellus redivivus</name>
    <name type="common">Microworm</name>
    <dbReference type="NCBI Taxonomy" id="6233"/>
    <lineage>
        <taxon>Eukaryota</taxon>
        <taxon>Metazoa</taxon>
        <taxon>Ecdysozoa</taxon>
        <taxon>Nematoda</taxon>
        <taxon>Chromadorea</taxon>
        <taxon>Rhabditida</taxon>
        <taxon>Tylenchina</taxon>
        <taxon>Panagrolaimomorpha</taxon>
        <taxon>Panagrolaimoidea</taxon>
        <taxon>Panagrolaimidae</taxon>
        <taxon>Panagrellus</taxon>
    </lineage>
</organism>
<dbReference type="SMART" id="SM00175">
    <property type="entry name" value="RAB"/>
    <property type="match status" value="1"/>
</dbReference>
<protein>
    <submittedName>
        <fullName evidence="4">Small monomeric GTPase</fullName>
    </submittedName>
</protein>
<accession>A0A7E4V4G6</accession>
<evidence type="ECO:0000313" key="4">
    <source>
        <dbReference type="WBParaSite" id="Pan_g1645.t1"/>
    </source>
</evidence>
<dbReference type="GO" id="GO:0005525">
    <property type="term" value="F:GTP binding"/>
    <property type="evidence" value="ECO:0007669"/>
    <property type="project" value="UniProtKB-KW"/>
</dbReference>
<dbReference type="AlphaFoldDB" id="A0A7E4V4G6"/>
<dbReference type="CDD" id="cd00876">
    <property type="entry name" value="Ras"/>
    <property type="match status" value="1"/>
</dbReference>
<dbReference type="Pfam" id="PF00071">
    <property type="entry name" value="Ras"/>
    <property type="match status" value="1"/>
</dbReference>
<dbReference type="GO" id="GO:0007165">
    <property type="term" value="P:signal transduction"/>
    <property type="evidence" value="ECO:0007669"/>
    <property type="project" value="InterPro"/>
</dbReference>
<dbReference type="InterPro" id="IPR001806">
    <property type="entry name" value="Small_GTPase"/>
</dbReference>